<sequence length="212" mass="23237">MTSRSVSFLMAFCVALVFSNRSLSFGETLTNAQTVQGDPQSQKNGQQIGQNPSNLSGDLYLNNGKVGLGLSWMPANDAIYSGFVDIRYWVNRWFGMEGGVGLIHSSFPGGQNLQDAVQNTYQLTTFQVQGMIPIVERKHFVFYGDLDIVPEIGGPKFGYALLPGFGLEYALPEYPELSTYLQINPAPMGATVGNTPYTLISLPVSLGFHLYF</sequence>
<protein>
    <recommendedName>
        <fullName evidence="4">Outer membrane protein beta-barrel domain-containing protein</fullName>
    </recommendedName>
</protein>
<dbReference type="Proteomes" id="UP000007382">
    <property type="component" value="Chromosome"/>
</dbReference>
<feature type="chain" id="PRO_5003629402" description="Outer membrane protein beta-barrel domain-containing protein" evidence="1">
    <location>
        <begin position="25"/>
        <end position="212"/>
    </location>
</feature>
<reference evidence="3" key="2">
    <citation type="submission" date="2012-03" db="EMBL/GenBank/DDBJ databases">
        <title>The complete genome sequence of the pioneer microbe on fresh volcanic deposit, Leptospirillum ferrooxidans strain C2-3.</title>
        <authorList>
            <person name="Fujimura R."/>
            <person name="Sato Y."/>
            <person name="Nishizawa T."/>
            <person name="Nanba K."/>
            <person name="Oshima K."/>
            <person name="Hattori M."/>
            <person name="Kamijo T."/>
            <person name="Ohta H."/>
        </authorList>
    </citation>
    <scope>NUCLEOTIDE SEQUENCE [LARGE SCALE GENOMIC DNA]</scope>
    <source>
        <strain evidence="3">C2-3</strain>
    </source>
</reference>
<evidence type="ECO:0000256" key="1">
    <source>
        <dbReference type="SAM" id="SignalP"/>
    </source>
</evidence>
<dbReference type="OrthoDB" id="9813441at2"/>
<dbReference type="KEGG" id="lfc:LFE_1666"/>
<dbReference type="PATRIC" id="fig|1162668.3.peg.1985"/>
<proteinExistence type="predicted"/>
<evidence type="ECO:0000313" key="2">
    <source>
        <dbReference type="EMBL" id="BAM07347.1"/>
    </source>
</evidence>
<feature type="signal peptide" evidence="1">
    <location>
        <begin position="1"/>
        <end position="24"/>
    </location>
</feature>
<name>I0IPZ8_LEPFC</name>
<dbReference type="AlphaFoldDB" id="I0IPZ8"/>
<reference evidence="2 3" key="1">
    <citation type="journal article" date="2012" name="J. Bacteriol.">
        <title>Complete Genome Sequence of Leptospirillum ferrooxidans Strain C2-3, Isolated from a Fresh Volcanic Ash Deposit on the Island of Miyake, Japan.</title>
        <authorList>
            <person name="Fujimura R."/>
            <person name="Sato Y."/>
            <person name="Nishizawa T."/>
            <person name="Oshima K."/>
            <person name="Kim S.-W."/>
            <person name="Hattori M."/>
            <person name="Kamijo T."/>
            <person name="Ohta H."/>
        </authorList>
    </citation>
    <scope>NUCLEOTIDE SEQUENCE [LARGE SCALE GENOMIC DNA]</scope>
    <source>
        <strain evidence="2 3">C2-3</strain>
    </source>
</reference>
<dbReference type="RefSeq" id="WP_014449832.1">
    <property type="nucleotide sequence ID" value="NC_017094.1"/>
</dbReference>
<gene>
    <name evidence="2" type="ordered locus">LFE_1666</name>
</gene>
<keyword evidence="3" id="KW-1185">Reference proteome</keyword>
<evidence type="ECO:0008006" key="4">
    <source>
        <dbReference type="Google" id="ProtNLM"/>
    </source>
</evidence>
<evidence type="ECO:0000313" key="3">
    <source>
        <dbReference type="Proteomes" id="UP000007382"/>
    </source>
</evidence>
<organism evidence="2 3">
    <name type="scientific">Leptospirillum ferrooxidans (strain C2-3)</name>
    <dbReference type="NCBI Taxonomy" id="1162668"/>
    <lineage>
        <taxon>Bacteria</taxon>
        <taxon>Pseudomonadati</taxon>
        <taxon>Nitrospirota</taxon>
        <taxon>Nitrospiria</taxon>
        <taxon>Nitrospirales</taxon>
        <taxon>Nitrospiraceae</taxon>
        <taxon>Leptospirillum</taxon>
    </lineage>
</organism>
<keyword evidence="1" id="KW-0732">Signal</keyword>
<dbReference type="HOGENOM" id="CLU_112857_0_0_0"/>
<accession>I0IPZ8</accession>
<dbReference type="EMBL" id="AP012342">
    <property type="protein sequence ID" value="BAM07347.1"/>
    <property type="molecule type" value="Genomic_DNA"/>
</dbReference>